<gene>
    <name evidence="2" type="ORF">SARC_15077</name>
</gene>
<feature type="compositionally biased region" description="Polar residues" evidence="1">
    <location>
        <begin position="230"/>
        <end position="249"/>
    </location>
</feature>
<feature type="compositionally biased region" description="Low complexity" evidence="1">
    <location>
        <begin position="214"/>
        <end position="229"/>
    </location>
</feature>
<feature type="region of interest" description="Disordered" evidence="1">
    <location>
        <begin position="212"/>
        <end position="281"/>
    </location>
</feature>
<dbReference type="Proteomes" id="UP000054560">
    <property type="component" value="Unassembled WGS sequence"/>
</dbReference>
<evidence type="ECO:0000256" key="1">
    <source>
        <dbReference type="SAM" id="MobiDB-lite"/>
    </source>
</evidence>
<dbReference type="EMBL" id="KQ247165">
    <property type="protein sequence ID" value="KNC72368.1"/>
    <property type="molecule type" value="Genomic_DNA"/>
</dbReference>
<feature type="non-terminal residue" evidence="2">
    <location>
        <position position="281"/>
    </location>
</feature>
<evidence type="ECO:0000313" key="2">
    <source>
        <dbReference type="EMBL" id="KNC72368.1"/>
    </source>
</evidence>
<feature type="region of interest" description="Disordered" evidence="1">
    <location>
        <begin position="59"/>
        <end position="95"/>
    </location>
</feature>
<name>A0A0L0F8D0_9EUKA</name>
<evidence type="ECO:0000313" key="3">
    <source>
        <dbReference type="Proteomes" id="UP000054560"/>
    </source>
</evidence>
<protein>
    <submittedName>
        <fullName evidence="2">Uncharacterized protein</fullName>
    </submittedName>
</protein>
<feature type="compositionally biased region" description="Polar residues" evidence="1">
    <location>
        <begin position="1"/>
        <end position="36"/>
    </location>
</feature>
<keyword evidence="3" id="KW-1185">Reference proteome</keyword>
<reference evidence="2 3" key="1">
    <citation type="submission" date="2011-02" db="EMBL/GenBank/DDBJ databases">
        <title>The Genome Sequence of Sphaeroforma arctica JP610.</title>
        <authorList>
            <consortium name="The Broad Institute Genome Sequencing Platform"/>
            <person name="Russ C."/>
            <person name="Cuomo C."/>
            <person name="Young S.K."/>
            <person name="Zeng Q."/>
            <person name="Gargeya S."/>
            <person name="Alvarado L."/>
            <person name="Berlin A."/>
            <person name="Chapman S.B."/>
            <person name="Chen Z."/>
            <person name="Freedman E."/>
            <person name="Gellesch M."/>
            <person name="Goldberg J."/>
            <person name="Griggs A."/>
            <person name="Gujja S."/>
            <person name="Heilman E."/>
            <person name="Heiman D."/>
            <person name="Howarth C."/>
            <person name="Mehta T."/>
            <person name="Neiman D."/>
            <person name="Pearson M."/>
            <person name="Roberts A."/>
            <person name="Saif S."/>
            <person name="Shea T."/>
            <person name="Shenoy N."/>
            <person name="Sisk P."/>
            <person name="Stolte C."/>
            <person name="Sykes S."/>
            <person name="White J."/>
            <person name="Yandava C."/>
            <person name="Burger G."/>
            <person name="Gray M.W."/>
            <person name="Holland P.W.H."/>
            <person name="King N."/>
            <person name="Lang F.B.F."/>
            <person name="Roger A.J."/>
            <person name="Ruiz-Trillo I."/>
            <person name="Haas B."/>
            <person name="Nusbaum C."/>
            <person name="Birren B."/>
        </authorList>
    </citation>
    <scope>NUCLEOTIDE SEQUENCE [LARGE SCALE GENOMIC DNA]</scope>
    <source>
        <strain evidence="2 3">JP610</strain>
    </source>
</reference>
<dbReference type="RefSeq" id="XP_014146270.1">
    <property type="nucleotide sequence ID" value="XM_014290795.1"/>
</dbReference>
<organism evidence="2 3">
    <name type="scientific">Sphaeroforma arctica JP610</name>
    <dbReference type="NCBI Taxonomy" id="667725"/>
    <lineage>
        <taxon>Eukaryota</taxon>
        <taxon>Ichthyosporea</taxon>
        <taxon>Ichthyophonida</taxon>
        <taxon>Sphaeroforma</taxon>
    </lineage>
</organism>
<dbReference type="GeneID" id="25915581"/>
<dbReference type="AlphaFoldDB" id="A0A0L0F8D0"/>
<feature type="region of interest" description="Disordered" evidence="1">
    <location>
        <begin position="1"/>
        <end position="46"/>
    </location>
</feature>
<sequence>MDTPTENNETMAGSATNVPNDKPFSRTTEPSSTISSDTHDNKKKYSVIAHTTEEIIASAYPDTSTQDTHITQSNRFVEMTESQPPSFTPHELTGAPKSKGLSSAFAATPVRVQKKHSGYVFVRPTPLDPNKLAGGMDSAQALLSKPQLETENIDSNARYSGRNEMDVGAHSIKMSGGKVSAAPAFTPVKMHAKTVNTVLKPSLGAMFAKQAKHASGSSGASTTTAISPGDSTMHSNTKTNVNPSTNTHASAYKQPAPKGYRQQHQQTDEQQNELRPASSTK</sequence>
<feature type="compositionally biased region" description="Polar residues" evidence="1">
    <location>
        <begin position="61"/>
        <end position="85"/>
    </location>
</feature>
<proteinExistence type="predicted"/>
<accession>A0A0L0F8D0</accession>